<name>A0A9P6EF28_9AGAR</name>
<accession>A0A9P6EF28</accession>
<organism evidence="1 2">
    <name type="scientific">Crepidotus variabilis</name>
    <dbReference type="NCBI Taxonomy" id="179855"/>
    <lineage>
        <taxon>Eukaryota</taxon>
        <taxon>Fungi</taxon>
        <taxon>Dikarya</taxon>
        <taxon>Basidiomycota</taxon>
        <taxon>Agaricomycotina</taxon>
        <taxon>Agaricomycetes</taxon>
        <taxon>Agaricomycetidae</taxon>
        <taxon>Agaricales</taxon>
        <taxon>Agaricineae</taxon>
        <taxon>Crepidotaceae</taxon>
        <taxon>Crepidotus</taxon>
    </lineage>
</organism>
<protein>
    <submittedName>
        <fullName evidence="1">Uncharacterized protein</fullName>
    </submittedName>
</protein>
<reference evidence="1" key="1">
    <citation type="submission" date="2020-11" db="EMBL/GenBank/DDBJ databases">
        <authorList>
            <consortium name="DOE Joint Genome Institute"/>
            <person name="Ahrendt S."/>
            <person name="Riley R."/>
            <person name="Andreopoulos W."/>
            <person name="Labutti K."/>
            <person name="Pangilinan J."/>
            <person name="Ruiz-Duenas F.J."/>
            <person name="Barrasa J.M."/>
            <person name="Sanchez-Garcia M."/>
            <person name="Camarero S."/>
            <person name="Miyauchi S."/>
            <person name="Serrano A."/>
            <person name="Linde D."/>
            <person name="Babiker R."/>
            <person name="Drula E."/>
            <person name="Ayuso-Fernandez I."/>
            <person name="Pacheco R."/>
            <person name="Padilla G."/>
            <person name="Ferreira P."/>
            <person name="Barriuso J."/>
            <person name="Kellner H."/>
            <person name="Castanera R."/>
            <person name="Alfaro M."/>
            <person name="Ramirez L."/>
            <person name="Pisabarro A.G."/>
            <person name="Kuo A."/>
            <person name="Tritt A."/>
            <person name="Lipzen A."/>
            <person name="He G."/>
            <person name="Yan M."/>
            <person name="Ng V."/>
            <person name="Cullen D."/>
            <person name="Martin F."/>
            <person name="Rosso M.-N."/>
            <person name="Henrissat B."/>
            <person name="Hibbett D."/>
            <person name="Martinez A.T."/>
            <person name="Grigoriev I.V."/>
        </authorList>
    </citation>
    <scope>NUCLEOTIDE SEQUENCE</scope>
    <source>
        <strain evidence="1">CBS 506.95</strain>
    </source>
</reference>
<proteinExistence type="predicted"/>
<comment type="caution">
    <text evidence="1">The sequence shown here is derived from an EMBL/GenBank/DDBJ whole genome shotgun (WGS) entry which is preliminary data.</text>
</comment>
<dbReference type="OrthoDB" id="3830579at2759"/>
<keyword evidence="2" id="KW-1185">Reference proteome</keyword>
<dbReference type="EMBL" id="MU157853">
    <property type="protein sequence ID" value="KAF9528356.1"/>
    <property type="molecule type" value="Genomic_DNA"/>
</dbReference>
<evidence type="ECO:0000313" key="2">
    <source>
        <dbReference type="Proteomes" id="UP000807306"/>
    </source>
</evidence>
<dbReference type="Proteomes" id="UP000807306">
    <property type="component" value="Unassembled WGS sequence"/>
</dbReference>
<dbReference type="AlphaFoldDB" id="A0A9P6EF28"/>
<sequence length="234" mass="26486">MPAYEILSFATSDLMQQNDDLFLAVIDYISKVDGVLESPDGLAEVAEENEKLLYCLIKWETVNHHNAMRKRADFPDLSTKLKAVIDGRAGMFHVEFGNDPSLAFTAPTTEIILATLKEEKTRTDVKEVFDQHSGSKIRALPGVVSDSFWNETVEDSGKIFAVLGWESSEVSVTHIDTHYIFAEPQYRIAKKPSVRESLRAWLRSLRPSVISRPFMYLSAPCLERSNLCEYTYTV</sequence>
<dbReference type="Gene3D" id="3.30.70.100">
    <property type="match status" value="1"/>
</dbReference>
<gene>
    <name evidence="1" type="ORF">CPB83DRAFT_766983</name>
</gene>
<evidence type="ECO:0000313" key="1">
    <source>
        <dbReference type="EMBL" id="KAF9528356.1"/>
    </source>
</evidence>